<reference evidence="4 5" key="1">
    <citation type="submission" date="2019-10" db="EMBL/GenBank/DDBJ databases">
        <title>Nocardia macrotermitis sp. nov. and Nocardia aurantia sp. nov., isolated from the gut of fungus growing-termite Macrotermes natalensis.</title>
        <authorList>
            <person name="Benndorf R."/>
            <person name="Schwitalla J."/>
            <person name="Martin K."/>
            <person name="De Beer W."/>
            <person name="Kaster A.-K."/>
            <person name="Vollmers J."/>
            <person name="Poulsen M."/>
            <person name="Beemelmanns C."/>
        </authorList>
    </citation>
    <scope>NUCLEOTIDE SEQUENCE [LARGE SCALE GENOMIC DNA]</scope>
    <source>
        <strain evidence="4 5">RB56</strain>
    </source>
</reference>
<feature type="transmembrane region" description="Helical" evidence="2">
    <location>
        <begin position="278"/>
        <end position="295"/>
    </location>
</feature>
<evidence type="ECO:0000256" key="1">
    <source>
        <dbReference type="ARBA" id="ARBA00007362"/>
    </source>
</evidence>
<dbReference type="AlphaFoldDB" id="A0A7K0DV87"/>
<dbReference type="Proteomes" id="UP000431401">
    <property type="component" value="Unassembled WGS sequence"/>
</dbReference>
<keyword evidence="2" id="KW-0472">Membrane</keyword>
<dbReference type="OrthoDB" id="9815120at2"/>
<evidence type="ECO:0000313" key="4">
    <source>
        <dbReference type="EMBL" id="MQY29690.1"/>
    </source>
</evidence>
<dbReference type="InterPro" id="IPR037185">
    <property type="entry name" value="EmrE-like"/>
</dbReference>
<feature type="transmembrane region" description="Helical" evidence="2">
    <location>
        <begin position="52"/>
        <end position="75"/>
    </location>
</feature>
<feature type="transmembrane region" description="Helical" evidence="2">
    <location>
        <begin position="159"/>
        <end position="180"/>
    </location>
</feature>
<dbReference type="Pfam" id="PF00892">
    <property type="entry name" value="EamA"/>
    <property type="match status" value="1"/>
</dbReference>
<sequence>MVAIDLRWRGKAVLPLWSSRSARQRVGGVPPTALVLAGIVSTQVGAAVAKQLFALTGPVGAVGLRLSFAGLVLLVMWRRSLRVGWRALPVVLGYGTVLATMNVTFYLALDRIPLGMAVTIEFLGPLAVALAGSRRWFDPVWALLAGAGVLFLVRSDGPVAWTGVAFAAAAGACWAGYILLSAKLGEQTSGGGGLALAMAVGGLVTLPVGIVAIGPELLRPAVLAAGLGVALLSSVLPYSVELEALRRIPPRVFGILMSLEPAVAAGAGLVVLGQPMSIVQWAGIGCVVAASAGATRSAR</sequence>
<name>A0A7K0DV87_9NOCA</name>
<feature type="transmembrane region" description="Helical" evidence="2">
    <location>
        <begin position="87"/>
        <end position="108"/>
    </location>
</feature>
<evidence type="ECO:0000259" key="3">
    <source>
        <dbReference type="Pfam" id="PF00892"/>
    </source>
</evidence>
<dbReference type="EMBL" id="WEGI01000011">
    <property type="protein sequence ID" value="MQY29690.1"/>
    <property type="molecule type" value="Genomic_DNA"/>
</dbReference>
<dbReference type="SUPFAM" id="SSF103481">
    <property type="entry name" value="Multidrug resistance efflux transporter EmrE"/>
    <property type="match status" value="2"/>
</dbReference>
<gene>
    <name evidence="4" type="primary">rhtA</name>
    <name evidence="4" type="ORF">NRB56_52830</name>
</gene>
<evidence type="ECO:0000313" key="5">
    <source>
        <dbReference type="Proteomes" id="UP000431401"/>
    </source>
</evidence>
<organism evidence="4 5">
    <name type="scientific">Nocardia aurantia</name>
    <dbReference type="NCBI Taxonomy" id="2585199"/>
    <lineage>
        <taxon>Bacteria</taxon>
        <taxon>Bacillati</taxon>
        <taxon>Actinomycetota</taxon>
        <taxon>Actinomycetes</taxon>
        <taxon>Mycobacteriales</taxon>
        <taxon>Nocardiaceae</taxon>
        <taxon>Nocardia</taxon>
    </lineage>
</organism>
<feature type="transmembrane region" description="Helical" evidence="2">
    <location>
        <begin position="26"/>
        <end position="46"/>
    </location>
</feature>
<keyword evidence="5" id="KW-1185">Reference proteome</keyword>
<proteinExistence type="inferred from homology"/>
<feature type="transmembrane region" description="Helical" evidence="2">
    <location>
        <begin position="220"/>
        <end position="240"/>
    </location>
</feature>
<feature type="transmembrane region" description="Helical" evidence="2">
    <location>
        <begin position="192"/>
        <end position="214"/>
    </location>
</feature>
<protein>
    <submittedName>
        <fullName evidence="4">Threonine/homoserine exporter RhtA</fullName>
    </submittedName>
</protein>
<dbReference type="InterPro" id="IPR000620">
    <property type="entry name" value="EamA_dom"/>
</dbReference>
<keyword evidence="2" id="KW-0812">Transmembrane</keyword>
<evidence type="ECO:0000256" key="2">
    <source>
        <dbReference type="SAM" id="Phobius"/>
    </source>
</evidence>
<accession>A0A7K0DV87</accession>
<comment type="caution">
    <text evidence="4">The sequence shown here is derived from an EMBL/GenBank/DDBJ whole genome shotgun (WGS) entry which is preliminary data.</text>
</comment>
<comment type="similarity">
    <text evidence="1">Belongs to the EamA transporter family.</text>
</comment>
<feature type="transmembrane region" description="Helical" evidence="2">
    <location>
        <begin position="252"/>
        <end position="272"/>
    </location>
</feature>
<dbReference type="GO" id="GO:0016020">
    <property type="term" value="C:membrane"/>
    <property type="evidence" value="ECO:0007669"/>
    <property type="project" value="InterPro"/>
</dbReference>
<dbReference type="RefSeq" id="WP_153346659.1">
    <property type="nucleotide sequence ID" value="NZ_WEGI01000011.1"/>
</dbReference>
<feature type="domain" description="EamA" evidence="3">
    <location>
        <begin position="162"/>
        <end position="292"/>
    </location>
</feature>
<keyword evidence="2" id="KW-1133">Transmembrane helix</keyword>